<proteinExistence type="predicted"/>
<keyword evidence="3" id="KW-1185">Reference proteome</keyword>
<dbReference type="Proteomes" id="UP000015106">
    <property type="component" value="Chromosome 5"/>
</dbReference>
<keyword evidence="1" id="KW-1133">Transmembrane helix</keyword>
<feature type="transmembrane region" description="Helical" evidence="1">
    <location>
        <begin position="23"/>
        <end position="41"/>
    </location>
</feature>
<organism evidence="2 3">
    <name type="scientific">Triticum urartu</name>
    <name type="common">Red wild einkorn</name>
    <name type="synonym">Crithodium urartu</name>
    <dbReference type="NCBI Taxonomy" id="4572"/>
    <lineage>
        <taxon>Eukaryota</taxon>
        <taxon>Viridiplantae</taxon>
        <taxon>Streptophyta</taxon>
        <taxon>Embryophyta</taxon>
        <taxon>Tracheophyta</taxon>
        <taxon>Spermatophyta</taxon>
        <taxon>Magnoliopsida</taxon>
        <taxon>Liliopsida</taxon>
        <taxon>Poales</taxon>
        <taxon>Poaceae</taxon>
        <taxon>BOP clade</taxon>
        <taxon>Pooideae</taxon>
        <taxon>Triticodae</taxon>
        <taxon>Triticeae</taxon>
        <taxon>Triticinae</taxon>
        <taxon>Triticum</taxon>
    </lineage>
</organism>
<evidence type="ECO:0000313" key="3">
    <source>
        <dbReference type="Proteomes" id="UP000015106"/>
    </source>
</evidence>
<reference evidence="2" key="3">
    <citation type="submission" date="2022-06" db="UniProtKB">
        <authorList>
            <consortium name="EnsemblPlants"/>
        </authorList>
    </citation>
    <scope>IDENTIFICATION</scope>
</reference>
<dbReference type="EnsemblPlants" id="TuG1812G0500001232.01.T01">
    <property type="protein sequence ID" value="TuG1812G0500001232.01.T01.cds429431"/>
    <property type="gene ID" value="TuG1812G0500001232.01"/>
</dbReference>
<accession>A0A8R7UG02</accession>
<evidence type="ECO:0000256" key="1">
    <source>
        <dbReference type="SAM" id="Phobius"/>
    </source>
</evidence>
<keyword evidence="1" id="KW-0812">Transmembrane</keyword>
<dbReference type="Gramene" id="TuG1812G0500001232.01.T01">
    <property type="protein sequence ID" value="TuG1812G0500001232.01.T01.cds429431"/>
    <property type="gene ID" value="TuG1812G0500001232.01"/>
</dbReference>
<sequence length="43" mass="5102">MELVGLGEFHLFLSCYEHRLQQFYNYPWAFCATIFFFLGSTSS</sequence>
<keyword evidence="1" id="KW-0472">Membrane</keyword>
<reference evidence="3" key="1">
    <citation type="journal article" date="2013" name="Nature">
        <title>Draft genome of the wheat A-genome progenitor Triticum urartu.</title>
        <authorList>
            <person name="Ling H.Q."/>
            <person name="Zhao S."/>
            <person name="Liu D."/>
            <person name="Wang J."/>
            <person name="Sun H."/>
            <person name="Zhang C."/>
            <person name="Fan H."/>
            <person name="Li D."/>
            <person name="Dong L."/>
            <person name="Tao Y."/>
            <person name="Gao C."/>
            <person name="Wu H."/>
            <person name="Li Y."/>
            <person name="Cui Y."/>
            <person name="Guo X."/>
            <person name="Zheng S."/>
            <person name="Wang B."/>
            <person name="Yu K."/>
            <person name="Liang Q."/>
            <person name="Yang W."/>
            <person name="Lou X."/>
            <person name="Chen J."/>
            <person name="Feng M."/>
            <person name="Jian J."/>
            <person name="Zhang X."/>
            <person name="Luo G."/>
            <person name="Jiang Y."/>
            <person name="Liu J."/>
            <person name="Wang Z."/>
            <person name="Sha Y."/>
            <person name="Zhang B."/>
            <person name="Wu H."/>
            <person name="Tang D."/>
            <person name="Shen Q."/>
            <person name="Xue P."/>
            <person name="Zou S."/>
            <person name="Wang X."/>
            <person name="Liu X."/>
            <person name="Wang F."/>
            <person name="Yang Y."/>
            <person name="An X."/>
            <person name="Dong Z."/>
            <person name="Zhang K."/>
            <person name="Zhang X."/>
            <person name="Luo M.C."/>
            <person name="Dvorak J."/>
            <person name="Tong Y."/>
            <person name="Wang J."/>
            <person name="Yang H."/>
            <person name="Li Z."/>
            <person name="Wang D."/>
            <person name="Zhang A."/>
            <person name="Wang J."/>
        </authorList>
    </citation>
    <scope>NUCLEOTIDE SEQUENCE</scope>
    <source>
        <strain evidence="3">cv. G1812</strain>
    </source>
</reference>
<protein>
    <submittedName>
        <fullName evidence="2">Uncharacterized protein</fullName>
    </submittedName>
</protein>
<evidence type="ECO:0000313" key="2">
    <source>
        <dbReference type="EnsemblPlants" id="TuG1812G0500001232.01.T01.cds429431"/>
    </source>
</evidence>
<name>A0A8R7UG02_TRIUA</name>
<reference evidence="2" key="2">
    <citation type="submission" date="2018-03" db="EMBL/GenBank/DDBJ databases">
        <title>The Triticum urartu genome reveals the dynamic nature of wheat genome evolution.</title>
        <authorList>
            <person name="Ling H."/>
            <person name="Ma B."/>
            <person name="Shi X."/>
            <person name="Liu H."/>
            <person name="Dong L."/>
            <person name="Sun H."/>
            <person name="Cao Y."/>
            <person name="Gao Q."/>
            <person name="Zheng S."/>
            <person name="Li Y."/>
            <person name="Yu Y."/>
            <person name="Du H."/>
            <person name="Qi M."/>
            <person name="Li Y."/>
            <person name="Yu H."/>
            <person name="Cui Y."/>
            <person name="Wang N."/>
            <person name="Chen C."/>
            <person name="Wu H."/>
            <person name="Zhao Y."/>
            <person name="Zhang J."/>
            <person name="Li Y."/>
            <person name="Zhou W."/>
            <person name="Zhang B."/>
            <person name="Hu W."/>
            <person name="Eijk M."/>
            <person name="Tang J."/>
            <person name="Witsenboer H."/>
            <person name="Zhao S."/>
            <person name="Li Z."/>
            <person name="Zhang A."/>
            <person name="Wang D."/>
            <person name="Liang C."/>
        </authorList>
    </citation>
    <scope>NUCLEOTIDE SEQUENCE [LARGE SCALE GENOMIC DNA]</scope>
    <source>
        <strain evidence="2">cv. G1812</strain>
    </source>
</reference>
<dbReference type="AlphaFoldDB" id="A0A8R7UG02"/>